<comment type="caution">
    <text evidence="2">The sequence shown here is derived from an EMBL/GenBank/DDBJ whole genome shotgun (WGS) entry which is preliminary data.</text>
</comment>
<dbReference type="InterPro" id="IPR025847">
    <property type="entry name" value="MEDS_domain"/>
</dbReference>
<organism evidence="2">
    <name type="scientific">marine sediment metagenome</name>
    <dbReference type="NCBI Taxonomy" id="412755"/>
    <lineage>
        <taxon>unclassified sequences</taxon>
        <taxon>metagenomes</taxon>
        <taxon>ecological metagenomes</taxon>
    </lineage>
</organism>
<evidence type="ECO:0000313" key="2">
    <source>
        <dbReference type="EMBL" id="KKL61079.1"/>
    </source>
</evidence>
<accession>A0A0F9DHG9</accession>
<name>A0A0F9DHG9_9ZZZZ</name>
<gene>
    <name evidence="2" type="ORF">LCGC14_2198930</name>
</gene>
<proteinExistence type="predicted"/>
<dbReference type="EMBL" id="LAZR01028928">
    <property type="protein sequence ID" value="KKL61079.1"/>
    <property type="molecule type" value="Genomic_DNA"/>
</dbReference>
<evidence type="ECO:0000259" key="1">
    <source>
        <dbReference type="Pfam" id="PF14417"/>
    </source>
</evidence>
<sequence>MTEITRKIGIEVLEDCPWGTHICLFYENKEDLLETLVPYFKAGLENNEHCMWITSELLTKDEIVGAMREVVSHFDSYMAKNQIEIIPAKEWYLIDNAFNSERTLDDWIKKVDTVVEKGYDGLRIFGDLLWVGKENWEKFKDYEAEVNEVLPDFPMLAICSYSLTKYNSKEIIEAMRNHQYSLIRYDGKWERFNNSIEMEDEYNLEERIKKVEAKTKQLSESQEKYQKAFEEVDFFKDLLMHDFNNVLSNIKAS</sequence>
<reference evidence="2" key="1">
    <citation type="journal article" date="2015" name="Nature">
        <title>Complex archaea that bridge the gap between prokaryotes and eukaryotes.</title>
        <authorList>
            <person name="Spang A."/>
            <person name="Saw J.H."/>
            <person name="Jorgensen S.L."/>
            <person name="Zaremba-Niedzwiedzka K."/>
            <person name="Martijn J."/>
            <person name="Lind A.E."/>
            <person name="van Eijk R."/>
            <person name="Schleper C."/>
            <person name="Guy L."/>
            <person name="Ettema T.J."/>
        </authorList>
    </citation>
    <scope>NUCLEOTIDE SEQUENCE</scope>
</reference>
<protein>
    <recommendedName>
        <fullName evidence="1">MEDS domain-containing protein</fullName>
    </recommendedName>
</protein>
<feature type="non-terminal residue" evidence="2">
    <location>
        <position position="253"/>
    </location>
</feature>
<feature type="domain" description="MEDS" evidence="1">
    <location>
        <begin position="20"/>
        <end position="179"/>
    </location>
</feature>
<dbReference type="Pfam" id="PF14417">
    <property type="entry name" value="MEDS"/>
    <property type="match status" value="1"/>
</dbReference>
<dbReference type="AlphaFoldDB" id="A0A0F9DHG9"/>